<sequence>MQKISNIILKGVLAVSLMITIPSFAQGTPTSFLPMEDALSAARNNSGTQFNNVKPYRQSFNLGSQRLQKTSYVNFTTTDICAFILLAGIYVMFVRRNSKSRNASF</sequence>
<feature type="transmembrane region" description="Helical" evidence="1">
    <location>
        <begin position="72"/>
        <end position="93"/>
    </location>
</feature>
<organism evidence="2 3">
    <name type="scientific">Dysgonomonas capnocytophagoides</name>
    <dbReference type="NCBI Taxonomy" id="45254"/>
    <lineage>
        <taxon>Bacteria</taxon>
        <taxon>Pseudomonadati</taxon>
        <taxon>Bacteroidota</taxon>
        <taxon>Bacteroidia</taxon>
        <taxon>Bacteroidales</taxon>
        <taxon>Dysgonomonadaceae</taxon>
        <taxon>Dysgonomonas</taxon>
    </lineage>
</organism>
<evidence type="ECO:0000313" key="3">
    <source>
        <dbReference type="Proteomes" id="UP000297861"/>
    </source>
</evidence>
<keyword evidence="1" id="KW-0472">Membrane</keyword>
<evidence type="ECO:0000313" key="2">
    <source>
        <dbReference type="EMBL" id="TFD97237.1"/>
    </source>
</evidence>
<accession>A0A4Y8L4L5</accession>
<name>A0A4Y8L4L5_9BACT</name>
<keyword evidence="1" id="KW-1133">Transmembrane helix</keyword>
<dbReference type="STRING" id="1121485.GCA_000426485_01192"/>
<dbReference type="EMBL" id="SOML01000003">
    <property type="protein sequence ID" value="TFD97237.1"/>
    <property type="molecule type" value="Genomic_DNA"/>
</dbReference>
<feature type="transmembrane region" description="Helical" evidence="1">
    <location>
        <begin position="7"/>
        <end position="25"/>
    </location>
</feature>
<dbReference type="Proteomes" id="UP000297861">
    <property type="component" value="Unassembled WGS sequence"/>
</dbReference>
<reference evidence="2 3" key="1">
    <citation type="submission" date="2019-03" db="EMBL/GenBank/DDBJ databases">
        <title>San Antonio Military Medical Center submission to MRSN (WRAIR), pending publication.</title>
        <authorList>
            <person name="Blyth D.M."/>
            <person name="Mccarthy S.L."/>
            <person name="Schall S.E."/>
            <person name="Stam J.A."/>
            <person name="Ong A.C."/>
            <person name="Mcgann P.T."/>
        </authorList>
    </citation>
    <scope>NUCLEOTIDE SEQUENCE [LARGE SCALE GENOMIC DNA]</scope>
    <source>
        <strain evidence="2 3">MRSN571793</strain>
    </source>
</reference>
<keyword evidence="1" id="KW-0812">Transmembrane</keyword>
<dbReference type="AlphaFoldDB" id="A0A4Y8L4L5"/>
<keyword evidence="3" id="KW-1185">Reference proteome</keyword>
<gene>
    <name evidence="2" type="ORF">E2605_06100</name>
</gene>
<evidence type="ECO:0000256" key="1">
    <source>
        <dbReference type="SAM" id="Phobius"/>
    </source>
</evidence>
<proteinExistence type="predicted"/>
<dbReference type="OrthoDB" id="9839163at2"/>
<dbReference type="RefSeq" id="WP_026625390.1">
    <property type="nucleotide sequence ID" value="NZ_JAWZLG010000100.1"/>
</dbReference>
<protein>
    <submittedName>
        <fullName evidence="2">Uncharacterized protein</fullName>
    </submittedName>
</protein>
<comment type="caution">
    <text evidence="2">The sequence shown here is derived from an EMBL/GenBank/DDBJ whole genome shotgun (WGS) entry which is preliminary data.</text>
</comment>